<name>A0ABP5VZN9_9ACTN</name>
<dbReference type="Gene3D" id="3.40.1580.10">
    <property type="entry name" value="SMI1/KNR4-like"/>
    <property type="match status" value="1"/>
</dbReference>
<dbReference type="EMBL" id="BAAATJ010000035">
    <property type="protein sequence ID" value="GAA2415963.1"/>
    <property type="molecule type" value="Genomic_DNA"/>
</dbReference>
<dbReference type="InterPro" id="IPR037883">
    <property type="entry name" value="Knr4/Smi1-like_sf"/>
</dbReference>
<dbReference type="SUPFAM" id="SSF160631">
    <property type="entry name" value="SMI1/KNR4-like"/>
    <property type="match status" value="1"/>
</dbReference>
<dbReference type="Pfam" id="PF14568">
    <property type="entry name" value="SUKH_6"/>
    <property type="match status" value="1"/>
</dbReference>
<reference evidence="2" key="1">
    <citation type="journal article" date="2019" name="Int. J. Syst. Evol. Microbiol.">
        <title>The Global Catalogue of Microorganisms (GCM) 10K type strain sequencing project: providing services to taxonomists for standard genome sequencing and annotation.</title>
        <authorList>
            <consortium name="The Broad Institute Genomics Platform"/>
            <consortium name="The Broad Institute Genome Sequencing Center for Infectious Disease"/>
            <person name="Wu L."/>
            <person name="Ma J."/>
        </authorList>
    </citation>
    <scope>NUCLEOTIDE SEQUENCE [LARGE SCALE GENOMIC DNA]</scope>
    <source>
        <strain evidence="2">JCM 6921</strain>
    </source>
</reference>
<dbReference type="Proteomes" id="UP001500058">
    <property type="component" value="Unassembled WGS sequence"/>
</dbReference>
<keyword evidence="2" id="KW-1185">Reference proteome</keyword>
<comment type="caution">
    <text evidence="1">The sequence shown here is derived from an EMBL/GenBank/DDBJ whole genome shotgun (WGS) entry which is preliminary data.</text>
</comment>
<organism evidence="1 2">
    <name type="scientific">Streptomyces glaucosporus</name>
    <dbReference type="NCBI Taxonomy" id="284044"/>
    <lineage>
        <taxon>Bacteria</taxon>
        <taxon>Bacillati</taxon>
        <taxon>Actinomycetota</taxon>
        <taxon>Actinomycetes</taxon>
        <taxon>Kitasatosporales</taxon>
        <taxon>Streptomycetaceae</taxon>
        <taxon>Streptomyces</taxon>
    </lineage>
</organism>
<evidence type="ECO:0000313" key="2">
    <source>
        <dbReference type="Proteomes" id="UP001500058"/>
    </source>
</evidence>
<dbReference type="RefSeq" id="WP_344633626.1">
    <property type="nucleotide sequence ID" value="NZ_BAAATJ010000035.1"/>
</dbReference>
<sequence length="179" mass="20490">MNPNVARLVEEIPPPADVRPKDWRQVESRLGTALPADYKQLVDLYGGGVFDDTIWLLEPDCANEHYDLLTKNKNRPEELEYLWATGEPKPAELHEEGSKLVAWAVTENGEYLFWLARSGQHPDDWTIMINEGRGPEWESHPVSCSEFLRSILLTGGVESDIFFDMPFEEHDFRASADFL</sequence>
<evidence type="ECO:0000313" key="1">
    <source>
        <dbReference type="EMBL" id="GAA2415963.1"/>
    </source>
</evidence>
<accession>A0ABP5VZN9</accession>
<evidence type="ECO:0008006" key="3">
    <source>
        <dbReference type="Google" id="ProtNLM"/>
    </source>
</evidence>
<gene>
    <name evidence="1" type="ORF">GCM10010420_52640</name>
</gene>
<proteinExistence type="predicted"/>
<protein>
    <recommendedName>
        <fullName evidence="3">Knr4/Smi1-like domain-containing protein</fullName>
    </recommendedName>
</protein>